<proteinExistence type="predicted"/>
<name>A0A6J5L914_9CAUD</name>
<dbReference type="GO" id="GO:0003677">
    <property type="term" value="F:DNA binding"/>
    <property type="evidence" value="ECO:0007669"/>
    <property type="project" value="InterPro"/>
</dbReference>
<dbReference type="Gene3D" id="1.10.260.40">
    <property type="entry name" value="lambda repressor-like DNA-binding domains"/>
    <property type="match status" value="1"/>
</dbReference>
<organism evidence="1">
    <name type="scientific">uncultured Caudovirales phage</name>
    <dbReference type="NCBI Taxonomy" id="2100421"/>
    <lineage>
        <taxon>Viruses</taxon>
        <taxon>Duplodnaviria</taxon>
        <taxon>Heunggongvirae</taxon>
        <taxon>Uroviricota</taxon>
        <taxon>Caudoviricetes</taxon>
        <taxon>Peduoviridae</taxon>
        <taxon>Maltschvirus</taxon>
        <taxon>Maltschvirus maltsch</taxon>
    </lineage>
</organism>
<accession>A0A6J5L914</accession>
<dbReference type="InterPro" id="IPR010982">
    <property type="entry name" value="Lambda_DNA-bd_dom_sf"/>
</dbReference>
<dbReference type="SUPFAM" id="SSF47413">
    <property type="entry name" value="lambda repressor-like DNA-binding domains"/>
    <property type="match status" value="1"/>
</dbReference>
<evidence type="ECO:0000313" key="1">
    <source>
        <dbReference type="EMBL" id="CAB4130994.1"/>
    </source>
</evidence>
<dbReference type="EMBL" id="LR796242">
    <property type="protein sequence ID" value="CAB4130994.1"/>
    <property type="molecule type" value="Genomic_DNA"/>
</dbReference>
<reference evidence="1" key="1">
    <citation type="submission" date="2020-04" db="EMBL/GenBank/DDBJ databases">
        <authorList>
            <person name="Chiriac C."/>
            <person name="Salcher M."/>
            <person name="Ghai R."/>
            <person name="Kavagutti S V."/>
        </authorList>
    </citation>
    <scope>NUCLEOTIDE SEQUENCE</scope>
</reference>
<gene>
    <name evidence="1" type="ORF">UFOVP120_50</name>
</gene>
<sequence length="66" mass="7856">MRKTDYEWDLILRAAEKLGVSRHARTKWKNRQMVPHRWRPQIIEATRGVVNWDHFTALDEAARTAA</sequence>
<protein>
    <submittedName>
        <fullName evidence="1">Uncharacterized protein</fullName>
    </submittedName>
</protein>